<dbReference type="EMBL" id="KV417314">
    <property type="protein sequence ID" value="KZO92131.1"/>
    <property type="molecule type" value="Genomic_DNA"/>
</dbReference>
<evidence type="ECO:0000313" key="7">
    <source>
        <dbReference type="EMBL" id="KZO92131.1"/>
    </source>
</evidence>
<dbReference type="Proteomes" id="UP000076738">
    <property type="component" value="Unassembled WGS sequence"/>
</dbReference>
<dbReference type="InterPro" id="IPR034686">
    <property type="entry name" value="Terpene_cyclase-like_2"/>
</dbReference>
<keyword evidence="8" id="KW-1185">Reference proteome</keyword>
<dbReference type="PANTHER" id="PTHR35201">
    <property type="entry name" value="TERPENE SYNTHASE"/>
    <property type="match status" value="1"/>
</dbReference>
<dbReference type="STRING" id="1330018.A0A167HZ30"/>
<organism evidence="7 8">
    <name type="scientific">Calocera viscosa (strain TUFC12733)</name>
    <dbReference type="NCBI Taxonomy" id="1330018"/>
    <lineage>
        <taxon>Eukaryota</taxon>
        <taxon>Fungi</taxon>
        <taxon>Dikarya</taxon>
        <taxon>Basidiomycota</taxon>
        <taxon>Agaricomycotina</taxon>
        <taxon>Dacrymycetes</taxon>
        <taxon>Dacrymycetales</taxon>
        <taxon>Dacrymycetaceae</taxon>
        <taxon>Calocera</taxon>
    </lineage>
</organism>
<sequence length="291" mass="32985">MTSSCQHWPFPTGVSVAKLLAKHDLGGLAVWCKHVRWCTSWSEPKFPGAPNGDADRLIWAGRLCGLILLADDYIDNDKDLSKISVMKAAIEGDEVGHSDHATASLSVTWRAVRKLSSDREFSWNVKLTKAWFDTHYEPPSTTLDGYLMARRANIGVHMFLNWVRWALGFDFSDEILGHPLFCHAEDMVADHAGIVNDYYSYEKEKNFESDGMNVVRVLMDYEALDVNSARKRVEDLLRDKEDEFWRVVDAVRNDPVLGHDVDICAYMINLAHVMGGNISWSEENGRYNLTG</sequence>
<keyword evidence="3 6" id="KW-0479">Metal-binding</keyword>
<gene>
    <name evidence="7" type="ORF">CALVIDRAFT_520835</name>
</gene>
<proteinExistence type="inferred from homology"/>
<dbReference type="AlphaFoldDB" id="A0A167HZ30"/>
<name>A0A167HZ30_CALVF</name>
<reference evidence="7 8" key="1">
    <citation type="journal article" date="2016" name="Mol. Biol. Evol.">
        <title>Comparative Genomics of Early-Diverging Mushroom-Forming Fungi Provides Insights into the Origins of Lignocellulose Decay Capabilities.</title>
        <authorList>
            <person name="Nagy L.G."/>
            <person name="Riley R."/>
            <person name="Tritt A."/>
            <person name="Adam C."/>
            <person name="Daum C."/>
            <person name="Floudas D."/>
            <person name="Sun H."/>
            <person name="Yadav J.S."/>
            <person name="Pangilinan J."/>
            <person name="Larsson K.H."/>
            <person name="Matsuura K."/>
            <person name="Barry K."/>
            <person name="Labutti K."/>
            <person name="Kuo R."/>
            <person name="Ohm R.A."/>
            <person name="Bhattacharya S.S."/>
            <person name="Shirouzu T."/>
            <person name="Yoshinaga Y."/>
            <person name="Martin F.M."/>
            <person name="Grigoriev I.V."/>
            <person name="Hibbett D.S."/>
        </authorList>
    </citation>
    <scope>NUCLEOTIDE SEQUENCE [LARGE SCALE GENOMIC DNA]</scope>
    <source>
        <strain evidence="7 8">TUFC12733</strain>
    </source>
</reference>
<dbReference type="OrthoDB" id="3349471at2759"/>
<dbReference type="SUPFAM" id="SSF48576">
    <property type="entry name" value="Terpenoid synthases"/>
    <property type="match status" value="1"/>
</dbReference>
<dbReference type="GO" id="GO:0008299">
    <property type="term" value="P:isoprenoid biosynthetic process"/>
    <property type="evidence" value="ECO:0007669"/>
    <property type="project" value="UniProtKB-ARBA"/>
</dbReference>
<dbReference type="Pfam" id="PF19086">
    <property type="entry name" value="Terpene_syn_C_2"/>
    <property type="match status" value="1"/>
</dbReference>
<evidence type="ECO:0000256" key="6">
    <source>
        <dbReference type="RuleBase" id="RU366034"/>
    </source>
</evidence>
<dbReference type="GO" id="GO:0010333">
    <property type="term" value="F:terpene synthase activity"/>
    <property type="evidence" value="ECO:0007669"/>
    <property type="project" value="InterPro"/>
</dbReference>
<evidence type="ECO:0000256" key="5">
    <source>
        <dbReference type="ARBA" id="ARBA00023239"/>
    </source>
</evidence>
<dbReference type="GO" id="GO:0046872">
    <property type="term" value="F:metal ion binding"/>
    <property type="evidence" value="ECO:0007669"/>
    <property type="project" value="UniProtKB-KW"/>
</dbReference>
<dbReference type="InterPro" id="IPR008949">
    <property type="entry name" value="Isoprenoid_synthase_dom_sf"/>
</dbReference>
<keyword evidence="4 6" id="KW-0460">Magnesium</keyword>
<dbReference type="EC" id="4.2.3.-" evidence="6"/>
<accession>A0A167HZ30</accession>
<protein>
    <recommendedName>
        <fullName evidence="6">Terpene synthase</fullName>
        <ecNumber evidence="6">4.2.3.-</ecNumber>
    </recommendedName>
</protein>
<evidence type="ECO:0000256" key="3">
    <source>
        <dbReference type="ARBA" id="ARBA00022723"/>
    </source>
</evidence>
<evidence type="ECO:0000256" key="4">
    <source>
        <dbReference type="ARBA" id="ARBA00022842"/>
    </source>
</evidence>
<evidence type="ECO:0000256" key="1">
    <source>
        <dbReference type="ARBA" id="ARBA00001946"/>
    </source>
</evidence>
<feature type="non-terminal residue" evidence="7">
    <location>
        <position position="291"/>
    </location>
</feature>
<comment type="similarity">
    <text evidence="2 6">Belongs to the terpene synthase family.</text>
</comment>
<dbReference type="Gene3D" id="1.10.600.10">
    <property type="entry name" value="Farnesyl Diphosphate Synthase"/>
    <property type="match status" value="1"/>
</dbReference>
<evidence type="ECO:0000256" key="2">
    <source>
        <dbReference type="ARBA" id="ARBA00006333"/>
    </source>
</evidence>
<evidence type="ECO:0000313" key="8">
    <source>
        <dbReference type="Proteomes" id="UP000076738"/>
    </source>
</evidence>
<dbReference type="PANTHER" id="PTHR35201:SF4">
    <property type="entry name" value="BETA-PINACENE SYNTHASE-RELATED"/>
    <property type="match status" value="1"/>
</dbReference>
<keyword evidence="5 6" id="KW-0456">Lyase</keyword>
<comment type="cofactor">
    <cofactor evidence="1 6">
        <name>Mg(2+)</name>
        <dbReference type="ChEBI" id="CHEBI:18420"/>
    </cofactor>
</comment>